<comment type="similarity">
    <text evidence="1">Belongs to the sigma-70 factor family. ECF subfamily.</text>
</comment>
<evidence type="ECO:0000313" key="8">
    <source>
        <dbReference type="EMBL" id="KAA5503855.1"/>
    </source>
</evidence>
<gene>
    <name evidence="7" type="ORF">ERS852494_00044</name>
    <name evidence="8" type="ORF">F2Y31_00995</name>
</gene>
<dbReference type="InterPro" id="IPR036388">
    <property type="entry name" value="WH-like_DNA-bd_sf"/>
</dbReference>
<keyword evidence="2" id="KW-0805">Transcription regulation</keyword>
<dbReference type="Proteomes" id="UP000095657">
    <property type="component" value="Unassembled WGS sequence"/>
</dbReference>
<reference evidence="8 10" key="2">
    <citation type="journal article" date="2019" name="Nat. Med.">
        <title>A library of human gut bacterial isolates paired with longitudinal multiomics data enables mechanistic microbiome research.</title>
        <authorList>
            <person name="Poyet M."/>
            <person name="Groussin M."/>
            <person name="Gibbons S.M."/>
            <person name="Avila-Pacheco J."/>
            <person name="Jiang X."/>
            <person name="Kearney S.M."/>
            <person name="Perrotta A.R."/>
            <person name="Berdy B."/>
            <person name="Zhao S."/>
            <person name="Lieberman T.D."/>
            <person name="Swanson P.K."/>
            <person name="Smith M."/>
            <person name="Roesemann S."/>
            <person name="Alexander J.E."/>
            <person name="Rich S.A."/>
            <person name="Livny J."/>
            <person name="Vlamakis H."/>
            <person name="Clish C."/>
            <person name="Bullock K."/>
            <person name="Deik A."/>
            <person name="Scott J."/>
            <person name="Pierce K.A."/>
            <person name="Xavier R.J."/>
            <person name="Alm E.J."/>
        </authorList>
    </citation>
    <scope>NUCLEOTIDE SEQUENCE [LARGE SCALE GENOMIC DNA]</scope>
    <source>
        <strain evidence="8 10">BIOML-A19</strain>
    </source>
</reference>
<sequence length="169" mass="20356">MDDKAAFDRMFNEWYAQFVYFAYYFVNDVEVCRDIVSDAFEYLWRNYDKIEEVTAKTYLYTIICTRCIDYLRKQNIHEEYVEFTSQLINKIKESDSQQPDSRILCIRKAMKKLTPYNYYILEACYIHNKKYKEVAEELNVSVAAIHKNIVKALRILREELGQKGNQNEF</sequence>
<feature type="domain" description="RNA polymerase sigma factor 70 region 4 type 2" evidence="6">
    <location>
        <begin position="104"/>
        <end position="154"/>
    </location>
</feature>
<reference evidence="7 9" key="1">
    <citation type="submission" date="2015-09" db="EMBL/GenBank/DDBJ databases">
        <authorList>
            <consortium name="Pathogen Informatics"/>
        </authorList>
    </citation>
    <scope>NUCLEOTIDE SEQUENCE [LARGE SCALE GENOMIC DNA]</scope>
    <source>
        <strain evidence="7 9">2789STDY5834880</strain>
    </source>
</reference>
<dbReference type="AlphaFoldDB" id="A0A174FP78"/>
<dbReference type="GO" id="GO:0006352">
    <property type="term" value="P:DNA-templated transcription initiation"/>
    <property type="evidence" value="ECO:0007669"/>
    <property type="project" value="InterPro"/>
</dbReference>
<dbReference type="Pfam" id="PF04542">
    <property type="entry name" value="Sigma70_r2"/>
    <property type="match status" value="1"/>
</dbReference>
<evidence type="ECO:0000313" key="9">
    <source>
        <dbReference type="Proteomes" id="UP000095657"/>
    </source>
</evidence>
<dbReference type="SUPFAM" id="SSF88946">
    <property type="entry name" value="Sigma2 domain of RNA polymerase sigma factors"/>
    <property type="match status" value="1"/>
</dbReference>
<dbReference type="GO" id="GO:0003677">
    <property type="term" value="F:DNA binding"/>
    <property type="evidence" value="ECO:0007669"/>
    <property type="project" value="InterPro"/>
</dbReference>
<keyword evidence="3" id="KW-0731">Sigma factor</keyword>
<protein>
    <submittedName>
        <fullName evidence="7">RNA polymerase sigma factor, sigma-70 family/RNA polymerase sigma-70 factor, Bacteroides expansion family 1</fullName>
    </submittedName>
    <submittedName>
        <fullName evidence="8">Sigma-70 family RNA polymerase sigma factor</fullName>
    </submittedName>
</protein>
<dbReference type="EMBL" id="CZAI01000001">
    <property type="protein sequence ID" value="CUO50310.1"/>
    <property type="molecule type" value="Genomic_DNA"/>
</dbReference>
<dbReference type="InterPro" id="IPR007627">
    <property type="entry name" value="RNA_pol_sigma70_r2"/>
</dbReference>
<dbReference type="InterPro" id="IPR013249">
    <property type="entry name" value="RNA_pol_sigma70_r4_t2"/>
</dbReference>
<dbReference type="EMBL" id="VVYD01000001">
    <property type="protein sequence ID" value="KAA5503855.1"/>
    <property type="molecule type" value="Genomic_DNA"/>
</dbReference>
<dbReference type="InterPro" id="IPR014284">
    <property type="entry name" value="RNA_pol_sigma-70_dom"/>
</dbReference>
<evidence type="ECO:0000256" key="2">
    <source>
        <dbReference type="ARBA" id="ARBA00023015"/>
    </source>
</evidence>
<organism evidence="7 9">
    <name type="scientific">Bacteroides caccae</name>
    <dbReference type="NCBI Taxonomy" id="47678"/>
    <lineage>
        <taxon>Bacteria</taxon>
        <taxon>Pseudomonadati</taxon>
        <taxon>Bacteroidota</taxon>
        <taxon>Bacteroidia</taxon>
        <taxon>Bacteroidales</taxon>
        <taxon>Bacteroidaceae</taxon>
        <taxon>Bacteroides</taxon>
    </lineage>
</organism>
<evidence type="ECO:0000256" key="4">
    <source>
        <dbReference type="ARBA" id="ARBA00023163"/>
    </source>
</evidence>
<dbReference type="RefSeq" id="WP_055169510.1">
    <property type="nucleotide sequence ID" value="NZ_CACRTB010000007.1"/>
</dbReference>
<evidence type="ECO:0000313" key="10">
    <source>
        <dbReference type="Proteomes" id="UP000368418"/>
    </source>
</evidence>
<dbReference type="Pfam" id="PF08281">
    <property type="entry name" value="Sigma70_r4_2"/>
    <property type="match status" value="1"/>
</dbReference>
<accession>A0A174FP78</accession>
<dbReference type="STRING" id="47678.ERS852494_00044"/>
<proteinExistence type="inferred from homology"/>
<dbReference type="Gene3D" id="1.10.10.10">
    <property type="entry name" value="Winged helix-like DNA-binding domain superfamily/Winged helix DNA-binding domain"/>
    <property type="match status" value="1"/>
</dbReference>
<dbReference type="Gene3D" id="1.10.1740.10">
    <property type="match status" value="1"/>
</dbReference>
<evidence type="ECO:0000313" key="7">
    <source>
        <dbReference type="EMBL" id="CUO50310.1"/>
    </source>
</evidence>
<keyword evidence="4" id="KW-0804">Transcription</keyword>
<dbReference type="Proteomes" id="UP000368418">
    <property type="component" value="Unassembled WGS sequence"/>
</dbReference>
<dbReference type="InterPro" id="IPR013324">
    <property type="entry name" value="RNA_pol_sigma_r3/r4-like"/>
</dbReference>
<evidence type="ECO:0000256" key="1">
    <source>
        <dbReference type="ARBA" id="ARBA00010641"/>
    </source>
</evidence>
<name>A0A174FP78_9BACE</name>
<dbReference type="InterPro" id="IPR039425">
    <property type="entry name" value="RNA_pol_sigma-70-like"/>
</dbReference>
<dbReference type="SUPFAM" id="SSF88659">
    <property type="entry name" value="Sigma3 and sigma4 domains of RNA polymerase sigma factors"/>
    <property type="match status" value="1"/>
</dbReference>
<dbReference type="PANTHER" id="PTHR43133:SF46">
    <property type="entry name" value="RNA POLYMERASE SIGMA-70 FACTOR ECF SUBFAMILY"/>
    <property type="match status" value="1"/>
</dbReference>
<evidence type="ECO:0000259" key="6">
    <source>
        <dbReference type="Pfam" id="PF08281"/>
    </source>
</evidence>
<dbReference type="PANTHER" id="PTHR43133">
    <property type="entry name" value="RNA POLYMERASE ECF-TYPE SIGMA FACTO"/>
    <property type="match status" value="1"/>
</dbReference>
<feature type="domain" description="RNA polymerase sigma-70 region 2" evidence="5">
    <location>
        <begin position="11"/>
        <end position="75"/>
    </location>
</feature>
<dbReference type="InterPro" id="IPR013325">
    <property type="entry name" value="RNA_pol_sigma_r2"/>
</dbReference>
<dbReference type="NCBIfam" id="TIGR02937">
    <property type="entry name" value="sigma70-ECF"/>
    <property type="match status" value="1"/>
</dbReference>
<evidence type="ECO:0000259" key="5">
    <source>
        <dbReference type="Pfam" id="PF04542"/>
    </source>
</evidence>
<evidence type="ECO:0000256" key="3">
    <source>
        <dbReference type="ARBA" id="ARBA00023082"/>
    </source>
</evidence>
<dbReference type="GO" id="GO:0016987">
    <property type="term" value="F:sigma factor activity"/>
    <property type="evidence" value="ECO:0007669"/>
    <property type="project" value="UniProtKB-KW"/>
</dbReference>